<evidence type="ECO:0008006" key="3">
    <source>
        <dbReference type="Google" id="ProtNLM"/>
    </source>
</evidence>
<proteinExistence type="predicted"/>
<reference evidence="1 2" key="1">
    <citation type="submission" date="2021-01" db="EMBL/GenBank/DDBJ databases">
        <title>Whole genome shotgun sequence of Catellatospora bangladeshensis NBRC 107357.</title>
        <authorList>
            <person name="Komaki H."/>
            <person name="Tamura T."/>
        </authorList>
    </citation>
    <scope>NUCLEOTIDE SEQUENCE [LARGE SCALE GENOMIC DNA]</scope>
    <source>
        <strain evidence="1 2">NBRC 107357</strain>
    </source>
</reference>
<dbReference type="RefSeq" id="WP_203747828.1">
    <property type="nucleotide sequence ID" value="NZ_BONF01000020.1"/>
</dbReference>
<dbReference type="Gene3D" id="3.40.50.11190">
    <property type="match status" value="1"/>
</dbReference>
<evidence type="ECO:0000313" key="1">
    <source>
        <dbReference type="EMBL" id="GIF82524.1"/>
    </source>
</evidence>
<protein>
    <recommendedName>
        <fullName evidence="3">Spore coat protein</fullName>
    </recommendedName>
</protein>
<sequence>MTPVRVGLRCDAGATRGVGHLVRCVALAEELAGRGVRPVFLGDTGGLPWAEEQLARRGFARVPGPDTPDGAVAAVKEHGLAAMVLDSYTLDPACAGALRERGVPVLAVVDGDLRGQDADLYLDQNLDAELAAPPLPPDAVRLAGLRYVLLRDDVLRLRPRAPVRHPGAARPKVLAFFGGTDAFSAAPPLCRLVLGTGLPLELTVVAGTPALHRQLLSLPVGADQAMHVLAPTDRLPTLVAQADLVVSASGTSTWELLCLGAAAALVWVVDNQELGYERVVARGLSAGLGHLSDLTDPDGSHAVAARDTLRRLLSSPNARAAASARALGAVDGLGRARVADELLALVASRRHHSA</sequence>
<dbReference type="Gene3D" id="3.40.50.2000">
    <property type="entry name" value="Glycogen Phosphorylase B"/>
    <property type="match status" value="1"/>
</dbReference>
<accession>A0A8J3JST7</accession>
<dbReference type="Proteomes" id="UP000601223">
    <property type="component" value="Unassembled WGS sequence"/>
</dbReference>
<gene>
    <name evidence="1" type="ORF">Cba03nite_38730</name>
</gene>
<keyword evidence="2" id="KW-1185">Reference proteome</keyword>
<name>A0A8J3JST7_9ACTN</name>
<dbReference type="EMBL" id="BONF01000020">
    <property type="protein sequence ID" value="GIF82524.1"/>
    <property type="molecule type" value="Genomic_DNA"/>
</dbReference>
<dbReference type="SUPFAM" id="SSF53756">
    <property type="entry name" value="UDP-Glycosyltransferase/glycogen phosphorylase"/>
    <property type="match status" value="1"/>
</dbReference>
<evidence type="ECO:0000313" key="2">
    <source>
        <dbReference type="Proteomes" id="UP000601223"/>
    </source>
</evidence>
<organism evidence="1 2">
    <name type="scientific">Catellatospora bangladeshensis</name>
    <dbReference type="NCBI Taxonomy" id="310355"/>
    <lineage>
        <taxon>Bacteria</taxon>
        <taxon>Bacillati</taxon>
        <taxon>Actinomycetota</taxon>
        <taxon>Actinomycetes</taxon>
        <taxon>Micromonosporales</taxon>
        <taxon>Micromonosporaceae</taxon>
        <taxon>Catellatospora</taxon>
    </lineage>
</organism>
<dbReference type="AlphaFoldDB" id="A0A8J3JST7"/>
<comment type="caution">
    <text evidence="1">The sequence shown here is derived from an EMBL/GenBank/DDBJ whole genome shotgun (WGS) entry which is preliminary data.</text>
</comment>